<proteinExistence type="predicted"/>
<sequence length="56" mass="5918">MPGLCKGVFAHLMEQAIALAAARGQVDLDLVSVDSTTPHAHHHATGMRLDAETLVL</sequence>
<gene>
    <name evidence="1" type="ORF">SAMN06297387_111103</name>
</gene>
<dbReference type="AlphaFoldDB" id="A0A286DYC4"/>
<dbReference type="EMBL" id="OCNE01000011">
    <property type="protein sequence ID" value="SOD63554.1"/>
    <property type="molecule type" value="Genomic_DNA"/>
</dbReference>
<evidence type="ECO:0000313" key="2">
    <source>
        <dbReference type="Proteomes" id="UP000219072"/>
    </source>
</evidence>
<dbReference type="Proteomes" id="UP000219072">
    <property type="component" value="Unassembled WGS sequence"/>
</dbReference>
<organism evidence="1 2">
    <name type="scientific">Streptomyces zhaozhouensis</name>
    <dbReference type="NCBI Taxonomy" id="1300267"/>
    <lineage>
        <taxon>Bacteria</taxon>
        <taxon>Bacillati</taxon>
        <taxon>Actinomycetota</taxon>
        <taxon>Actinomycetes</taxon>
        <taxon>Kitasatosporales</taxon>
        <taxon>Streptomycetaceae</taxon>
        <taxon>Streptomyces</taxon>
    </lineage>
</organism>
<evidence type="ECO:0000313" key="1">
    <source>
        <dbReference type="EMBL" id="SOD63554.1"/>
    </source>
</evidence>
<reference evidence="1 2" key="1">
    <citation type="submission" date="2017-09" db="EMBL/GenBank/DDBJ databases">
        <authorList>
            <person name="Ehlers B."/>
            <person name="Leendertz F.H."/>
        </authorList>
    </citation>
    <scope>NUCLEOTIDE SEQUENCE [LARGE SCALE GENOMIC DNA]</scope>
    <source>
        <strain evidence="1 2">CGMCC 4.7095</strain>
    </source>
</reference>
<protein>
    <submittedName>
        <fullName evidence="1">Uncharacterized protein</fullName>
    </submittedName>
</protein>
<keyword evidence="2" id="KW-1185">Reference proteome</keyword>
<name>A0A286DYC4_9ACTN</name>
<accession>A0A286DYC4</accession>
<dbReference type="RefSeq" id="WP_170970581.1">
    <property type="nucleotide sequence ID" value="NZ_OCNE01000011.1"/>
</dbReference>